<evidence type="ECO:0000256" key="1">
    <source>
        <dbReference type="ARBA" id="ARBA00006484"/>
    </source>
</evidence>
<organism evidence="4 5">
    <name type="scientific">Paramicrobacterium chengjingii</name>
    <dbReference type="NCBI Taxonomy" id="2769067"/>
    <lineage>
        <taxon>Bacteria</taxon>
        <taxon>Bacillati</taxon>
        <taxon>Actinomycetota</taxon>
        <taxon>Actinomycetes</taxon>
        <taxon>Micrococcales</taxon>
        <taxon>Microbacteriaceae</taxon>
        <taxon>Paramicrobacterium</taxon>
    </lineage>
</organism>
<protein>
    <submittedName>
        <fullName evidence="4">SDR family oxidoreductase</fullName>
    </submittedName>
</protein>
<sequence length="265" mass="28150">MSQLTGKVAIVTGAGSGMGRETALLLAAKGASVAIVGRRRDALDEVKKLIDERGGKAVVVTADIAQAEEITRLVDVVRSDLGTIDILINNAGSSSRVLNPRWTPDDEWQHVITVNLTAVFRLSKAVLPDMLAKQEGTIVTVSSLAAVNPNLLGGAAYGAAKAGVRNFMTFLHNTFRNEGLRAITVLPGEADTPILENRARPPAPEERRNMVQPIDVATAIEVAVTLPARAVLQEIIVAPTRQRDTAADLEISRWVGAPTDSQPSA</sequence>
<dbReference type="InterPro" id="IPR036291">
    <property type="entry name" value="NAD(P)-bd_dom_sf"/>
</dbReference>
<dbReference type="Gene3D" id="3.40.50.720">
    <property type="entry name" value="NAD(P)-binding Rossmann-like Domain"/>
    <property type="match status" value="1"/>
</dbReference>
<dbReference type="InterPro" id="IPR002347">
    <property type="entry name" value="SDR_fam"/>
</dbReference>
<comment type="similarity">
    <text evidence="1 2">Belongs to the short-chain dehydrogenases/reductases (SDR) family.</text>
</comment>
<proteinExistence type="inferred from homology"/>
<dbReference type="PRINTS" id="PR00080">
    <property type="entry name" value="SDRFAMILY"/>
</dbReference>
<dbReference type="InterPro" id="IPR057326">
    <property type="entry name" value="KR_dom"/>
</dbReference>
<dbReference type="Proteomes" id="UP000662814">
    <property type="component" value="Chromosome"/>
</dbReference>
<accession>A0ABX6YH86</accession>
<dbReference type="PANTHER" id="PTHR42879">
    <property type="entry name" value="3-OXOACYL-(ACYL-CARRIER-PROTEIN) REDUCTASE"/>
    <property type="match status" value="1"/>
</dbReference>
<evidence type="ECO:0000259" key="3">
    <source>
        <dbReference type="SMART" id="SM00822"/>
    </source>
</evidence>
<dbReference type="PRINTS" id="PR00081">
    <property type="entry name" value="GDHRDH"/>
</dbReference>
<dbReference type="PROSITE" id="PS00061">
    <property type="entry name" value="ADH_SHORT"/>
    <property type="match status" value="1"/>
</dbReference>
<dbReference type="InterPro" id="IPR020904">
    <property type="entry name" value="Sc_DH/Rdtase_CS"/>
</dbReference>
<keyword evidence="5" id="KW-1185">Reference proteome</keyword>
<evidence type="ECO:0000313" key="5">
    <source>
        <dbReference type="Proteomes" id="UP000662814"/>
    </source>
</evidence>
<gene>
    <name evidence="4" type="ORF">HCR76_15485</name>
</gene>
<evidence type="ECO:0000256" key="2">
    <source>
        <dbReference type="RuleBase" id="RU000363"/>
    </source>
</evidence>
<dbReference type="Pfam" id="PF00106">
    <property type="entry name" value="adh_short"/>
    <property type="match status" value="1"/>
</dbReference>
<dbReference type="RefSeq" id="WP_166987263.1">
    <property type="nucleotide sequence ID" value="NZ_CP061169.1"/>
</dbReference>
<evidence type="ECO:0000313" key="4">
    <source>
        <dbReference type="EMBL" id="QPZ38169.1"/>
    </source>
</evidence>
<reference evidence="4 5" key="1">
    <citation type="submission" date="2020-12" db="EMBL/GenBank/DDBJ databases">
        <title>Microbacterium sp. HY060.</title>
        <authorList>
            <person name="Zhou J."/>
        </authorList>
    </citation>
    <scope>NUCLEOTIDE SEQUENCE [LARGE SCALE GENOMIC DNA]</scope>
    <source>
        <strain evidence="4 5">HY60</strain>
    </source>
</reference>
<dbReference type="EMBL" id="CP061169">
    <property type="protein sequence ID" value="QPZ38169.1"/>
    <property type="molecule type" value="Genomic_DNA"/>
</dbReference>
<name>A0ABX6YH86_9MICO</name>
<dbReference type="CDD" id="cd05233">
    <property type="entry name" value="SDR_c"/>
    <property type="match status" value="1"/>
</dbReference>
<dbReference type="PANTHER" id="PTHR42879:SF2">
    <property type="entry name" value="3-OXOACYL-[ACYL-CARRIER-PROTEIN] REDUCTASE FABG"/>
    <property type="match status" value="1"/>
</dbReference>
<dbReference type="SMART" id="SM00822">
    <property type="entry name" value="PKS_KR"/>
    <property type="match status" value="1"/>
</dbReference>
<feature type="domain" description="Ketoreductase" evidence="3">
    <location>
        <begin position="7"/>
        <end position="191"/>
    </location>
</feature>
<dbReference type="SUPFAM" id="SSF51735">
    <property type="entry name" value="NAD(P)-binding Rossmann-fold domains"/>
    <property type="match status" value="1"/>
</dbReference>
<dbReference type="InterPro" id="IPR050259">
    <property type="entry name" value="SDR"/>
</dbReference>